<protein>
    <recommendedName>
        <fullName evidence="3">Reverse transcriptase domain-containing protein</fullName>
    </recommendedName>
</protein>
<dbReference type="AlphaFoldDB" id="A0A1X2HKM2"/>
<proteinExistence type="predicted"/>
<accession>A0A1X2HKM2</accession>
<evidence type="ECO:0000313" key="1">
    <source>
        <dbReference type="EMBL" id="ORY99662.1"/>
    </source>
</evidence>
<comment type="caution">
    <text evidence="1">The sequence shown here is derived from an EMBL/GenBank/DDBJ whole genome shotgun (WGS) entry which is preliminary data.</text>
</comment>
<dbReference type="PANTHER" id="PTHR19446">
    <property type="entry name" value="REVERSE TRANSCRIPTASES"/>
    <property type="match status" value="1"/>
</dbReference>
<gene>
    <name evidence="1" type="ORF">BCR42DRAFT_444626</name>
</gene>
<sequence length="453" mass="51487">MHRPTVFNNLTTNLQSPDSPLPLDNLVILGDFNYSFISTNRTLGLIGEWSRLLSSHFTNCLSIKSDNYLLPTFFHAVAHHPPTIDHIFASHSLAQTVQLSSVEYMSPTWTDHCLLTTTFNLKASTPIGKGTWRANPIFTTHESYQRALAIHLTNLHPHLNGLTPIAQWERIKVSPPPSLLHPRIDWYNKLISHLQHEFVTISQLRSGTQWMENSEKSPKYLAAKLRSRQTQQMMHEFQNPTSEDFADRSDDTYTMKRYAATFYQKLFDTEPVDQTSIDSLLRHITPSHQHQLTTPFTINDLITQSDRCANNSSPGLDGLGYPFLSLVFSHPLIAPIALQIYNSALIGNGFPSSWQDITMRLLPKKGDLGLLKNWRPISLINCDAKIFTRLINARLAPIAAIGLLLDQEKAYDRIHPSYLAQTLKSFGIPSSFTDMLISLFFSNWVQNHYCYPS</sequence>
<dbReference type="Proteomes" id="UP000193560">
    <property type="component" value="Unassembled WGS sequence"/>
</dbReference>
<name>A0A1X2HKM2_9FUNG</name>
<dbReference type="EMBL" id="MCGE01000060">
    <property type="protein sequence ID" value="ORY99662.1"/>
    <property type="molecule type" value="Genomic_DNA"/>
</dbReference>
<dbReference type="SUPFAM" id="SSF56219">
    <property type="entry name" value="DNase I-like"/>
    <property type="match status" value="1"/>
</dbReference>
<evidence type="ECO:0000313" key="2">
    <source>
        <dbReference type="Proteomes" id="UP000193560"/>
    </source>
</evidence>
<dbReference type="InterPro" id="IPR036691">
    <property type="entry name" value="Endo/exonu/phosph_ase_sf"/>
</dbReference>
<keyword evidence="2" id="KW-1185">Reference proteome</keyword>
<dbReference type="OrthoDB" id="2207227at2759"/>
<dbReference type="Gene3D" id="3.60.10.10">
    <property type="entry name" value="Endonuclease/exonuclease/phosphatase"/>
    <property type="match status" value="1"/>
</dbReference>
<dbReference type="STRING" id="90262.A0A1X2HKM2"/>
<organism evidence="1 2">
    <name type="scientific">Absidia repens</name>
    <dbReference type="NCBI Taxonomy" id="90262"/>
    <lineage>
        <taxon>Eukaryota</taxon>
        <taxon>Fungi</taxon>
        <taxon>Fungi incertae sedis</taxon>
        <taxon>Mucoromycota</taxon>
        <taxon>Mucoromycotina</taxon>
        <taxon>Mucoromycetes</taxon>
        <taxon>Mucorales</taxon>
        <taxon>Cunninghamellaceae</taxon>
        <taxon>Absidia</taxon>
    </lineage>
</organism>
<reference evidence="1 2" key="1">
    <citation type="submission" date="2016-07" db="EMBL/GenBank/DDBJ databases">
        <title>Pervasive Adenine N6-methylation of Active Genes in Fungi.</title>
        <authorList>
            <consortium name="DOE Joint Genome Institute"/>
            <person name="Mondo S.J."/>
            <person name="Dannebaum R.O."/>
            <person name="Kuo R.C."/>
            <person name="Labutti K."/>
            <person name="Haridas S."/>
            <person name="Kuo A."/>
            <person name="Salamov A."/>
            <person name="Ahrendt S.R."/>
            <person name="Lipzen A."/>
            <person name="Sullivan W."/>
            <person name="Andreopoulos W.B."/>
            <person name="Clum A."/>
            <person name="Lindquist E."/>
            <person name="Daum C."/>
            <person name="Ramamoorthy G.K."/>
            <person name="Gryganskyi A."/>
            <person name="Culley D."/>
            <person name="Magnuson J.K."/>
            <person name="James T.Y."/>
            <person name="O'Malley M.A."/>
            <person name="Stajich J.E."/>
            <person name="Spatafora J.W."/>
            <person name="Visel A."/>
            <person name="Grigoriev I.V."/>
        </authorList>
    </citation>
    <scope>NUCLEOTIDE SEQUENCE [LARGE SCALE GENOMIC DNA]</scope>
    <source>
        <strain evidence="1 2">NRRL 1336</strain>
    </source>
</reference>
<evidence type="ECO:0008006" key="3">
    <source>
        <dbReference type="Google" id="ProtNLM"/>
    </source>
</evidence>